<keyword evidence="4" id="KW-0732">Signal</keyword>
<dbReference type="InterPro" id="IPR052836">
    <property type="entry name" value="PRRT_domain-containing"/>
</dbReference>
<dbReference type="PANTHER" id="PTHR35578:SF6">
    <property type="entry name" value="PROLINE-RICH TRANSMEMBRANE PROTEIN 4"/>
    <property type="match status" value="1"/>
</dbReference>
<dbReference type="PANTHER" id="PTHR35578">
    <property type="entry name" value="PROLINE-RICH TRANSMEMBRANE PROTEIN 4-RELATED"/>
    <property type="match status" value="1"/>
</dbReference>
<evidence type="ECO:0000256" key="5">
    <source>
        <dbReference type="ARBA" id="ARBA00022989"/>
    </source>
</evidence>
<dbReference type="Pfam" id="PF25987">
    <property type="entry name" value="PRRT3"/>
    <property type="match status" value="1"/>
</dbReference>
<dbReference type="Proteomes" id="UP000507470">
    <property type="component" value="Unassembled WGS sequence"/>
</dbReference>
<evidence type="ECO:0000256" key="7">
    <source>
        <dbReference type="SAM" id="Phobius"/>
    </source>
</evidence>
<evidence type="ECO:0000313" key="10">
    <source>
        <dbReference type="Proteomes" id="UP000507470"/>
    </source>
</evidence>
<proteinExistence type="predicted"/>
<keyword evidence="6 7" id="KW-0472">Membrane</keyword>
<evidence type="ECO:0000259" key="8">
    <source>
        <dbReference type="Pfam" id="PF25987"/>
    </source>
</evidence>
<evidence type="ECO:0000313" key="9">
    <source>
        <dbReference type="EMBL" id="CAC5407886.1"/>
    </source>
</evidence>
<dbReference type="AlphaFoldDB" id="A0A6J8DIK2"/>
<reference evidence="9 10" key="1">
    <citation type="submission" date="2020-06" db="EMBL/GenBank/DDBJ databases">
        <authorList>
            <person name="Li R."/>
            <person name="Bekaert M."/>
        </authorList>
    </citation>
    <scope>NUCLEOTIDE SEQUENCE [LARGE SCALE GENOMIC DNA]</scope>
    <source>
        <strain evidence="10">wild</strain>
    </source>
</reference>
<sequence length="374" mass="42988">MLICQLFYIIWGTILFAGFLYIFTKLRKAAISRSKISIHRGHTDRYTYQTRRTAIRKHVISVSSDYTSRKIKRGKKKTYNLNTSVKITLIAAILGLVCILLEIYGIFCVYKIQIDKHSPEPWPYFSYQFLLRLVEFCMCFLMVYVTTQPVHFQRSSWHDIVERAYDTFGHSCCTHQQNETKSFEFISPALDVNHNIDENHEQVMSKFHGHDKKKKQSLHARFKEFGKSRSSLTTNLPDLVHSAVIQEKRNASIDLSNTCHAEIHEESHNNSIFIIEMEFNVKEIETINCDFQMNKTRTGDMSSVDRISFITSETLGSNLNLSAVSLMESMEIEFKQAFERSFGQTSLHKSASDNSCTVGLEGSGLKLVNSESAI</sequence>
<keyword evidence="5 7" id="KW-1133">Transmembrane helix</keyword>
<gene>
    <name evidence="9" type="ORF">MCOR_41317</name>
</gene>
<feature type="transmembrane region" description="Helical" evidence="7">
    <location>
        <begin position="6"/>
        <end position="24"/>
    </location>
</feature>
<comment type="subcellular location">
    <subcellularLocation>
        <location evidence="1">Membrane</location>
        <topology evidence="1">Multi-pass membrane protein</topology>
    </subcellularLocation>
</comment>
<name>A0A6J8DIK2_MYTCO</name>
<feature type="transmembrane region" description="Helical" evidence="7">
    <location>
        <begin position="87"/>
        <end position="112"/>
    </location>
</feature>
<evidence type="ECO:0000256" key="6">
    <source>
        <dbReference type="ARBA" id="ARBA00023136"/>
    </source>
</evidence>
<accession>A0A6J8DIK2</accession>
<dbReference type="OrthoDB" id="10066605at2759"/>
<keyword evidence="3 7" id="KW-0812">Transmembrane</keyword>
<keyword evidence="2" id="KW-0597">Phosphoprotein</keyword>
<evidence type="ECO:0000256" key="4">
    <source>
        <dbReference type="ARBA" id="ARBA00022729"/>
    </source>
</evidence>
<evidence type="ECO:0000256" key="2">
    <source>
        <dbReference type="ARBA" id="ARBA00022553"/>
    </source>
</evidence>
<dbReference type="InterPro" id="IPR059081">
    <property type="entry name" value="PRRT3-4"/>
</dbReference>
<organism evidence="9 10">
    <name type="scientific">Mytilus coruscus</name>
    <name type="common">Sea mussel</name>
    <dbReference type="NCBI Taxonomy" id="42192"/>
    <lineage>
        <taxon>Eukaryota</taxon>
        <taxon>Metazoa</taxon>
        <taxon>Spiralia</taxon>
        <taxon>Lophotrochozoa</taxon>
        <taxon>Mollusca</taxon>
        <taxon>Bivalvia</taxon>
        <taxon>Autobranchia</taxon>
        <taxon>Pteriomorphia</taxon>
        <taxon>Mytilida</taxon>
        <taxon>Mytiloidea</taxon>
        <taxon>Mytilidae</taxon>
        <taxon>Mytilinae</taxon>
        <taxon>Mytilus</taxon>
    </lineage>
</organism>
<protein>
    <recommendedName>
        <fullName evidence="8">Proline-rich transmembrane protein 3/4 domain-containing protein</fullName>
    </recommendedName>
</protein>
<dbReference type="EMBL" id="CACVKT020007423">
    <property type="protein sequence ID" value="CAC5407886.1"/>
    <property type="molecule type" value="Genomic_DNA"/>
</dbReference>
<keyword evidence="10" id="KW-1185">Reference proteome</keyword>
<feature type="domain" description="Proline-rich transmembrane protein 3/4" evidence="8">
    <location>
        <begin position="2"/>
        <end position="156"/>
    </location>
</feature>
<evidence type="ECO:0000256" key="1">
    <source>
        <dbReference type="ARBA" id="ARBA00004141"/>
    </source>
</evidence>
<evidence type="ECO:0000256" key="3">
    <source>
        <dbReference type="ARBA" id="ARBA00022692"/>
    </source>
</evidence>
<feature type="transmembrane region" description="Helical" evidence="7">
    <location>
        <begin position="124"/>
        <end position="145"/>
    </location>
</feature>